<dbReference type="EMBL" id="JAEAOA010001984">
    <property type="protein sequence ID" value="KAK3576306.1"/>
    <property type="molecule type" value="Genomic_DNA"/>
</dbReference>
<reference evidence="1" key="3">
    <citation type="submission" date="2023-05" db="EMBL/GenBank/DDBJ databases">
        <authorList>
            <person name="Smith C.H."/>
        </authorList>
    </citation>
    <scope>NUCLEOTIDE SEQUENCE</scope>
    <source>
        <strain evidence="1">CHS0354</strain>
        <tissue evidence="1">Mantle</tissue>
    </source>
</reference>
<evidence type="ECO:0000313" key="1">
    <source>
        <dbReference type="EMBL" id="KAK3576306.1"/>
    </source>
</evidence>
<gene>
    <name evidence="1" type="ORF">CHS0354_034037</name>
</gene>
<reference evidence="1" key="2">
    <citation type="journal article" date="2021" name="Genome Biol. Evol.">
        <title>Developing a high-quality reference genome for a parasitic bivalve with doubly uniparental inheritance (Bivalvia: Unionida).</title>
        <authorList>
            <person name="Smith C.H."/>
        </authorList>
    </citation>
    <scope>NUCLEOTIDE SEQUENCE</scope>
    <source>
        <strain evidence="1">CHS0354</strain>
        <tissue evidence="1">Mantle</tissue>
    </source>
</reference>
<keyword evidence="2" id="KW-1185">Reference proteome</keyword>
<sequence length="111" mass="12674">MSKHIPITPSHPKTIIVFTSSKQSQSDYPWEEAYNYCYSPLLKLKELKIPRSCRKLKASIVGHIESIHFPRVETAVSNQRDRQVPAVLADKKLLALDTERSSSYKFTATLL</sequence>
<evidence type="ECO:0000313" key="2">
    <source>
        <dbReference type="Proteomes" id="UP001195483"/>
    </source>
</evidence>
<accession>A0AAE0RMV2</accession>
<dbReference type="Proteomes" id="UP001195483">
    <property type="component" value="Unassembled WGS sequence"/>
</dbReference>
<reference evidence="1" key="1">
    <citation type="journal article" date="2021" name="Genome Biol. Evol.">
        <title>A High-Quality Reference Genome for a Parasitic Bivalve with Doubly Uniparental Inheritance (Bivalvia: Unionida).</title>
        <authorList>
            <person name="Smith C.H."/>
        </authorList>
    </citation>
    <scope>NUCLEOTIDE SEQUENCE</scope>
    <source>
        <strain evidence="1">CHS0354</strain>
    </source>
</reference>
<dbReference type="AlphaFoldDB" id="A0AAE0RMV2"/>
<protein>
    <submittedName>
        <fullName evidence="1">Uncharacterized protein</fullName>
    </submittedName>
</protein>
<name>A0AAE0RMV2_9BIVA</name>
<proteinExistence type="predicted"/>
<organism evidence="1 2">
    <name type="scientific">Potamilus streckersoni</name>
    <dbReference type="NCBI Taxonomy" id="2493646"/>
    <lineage>
        <taxon>Eukaryota</taxon>
        <taxon>Metazoa</taxon>
        <taxon>Spiralia</taxon>
        <taxon>Lophotrochozoa</taxon>
        <taxon>Mollusca</taxon>
        <taxon>Bivalvia</taxon>
        <taxon>Autobranchia</taxon>
        <taxon>Heteroconchia</taxon>
        <taxon>Palaeoheterodonta</taxon>
        <taxon>Unionida</taxon>
        <taxon>Unionoidea</taxon>
        <taxon>Unionidae</taxon>
        <taxon>Ambleminae</taxon>
        <taxon>Lampsilini</taxon>
        <taxon>Potamilus</taxon>
    </lineage>
</organism>
<comment type="caution">
    <text evidence="1">The sequence shown here is derived from an EMBL/GenBank/DDBJ whole genome shotgun (WGS) entry which is preliminary data.</text>
</comment>